<name>A0ABM1MH07_NICVS</name>
<accession>A0ABM1MH07</accession>
<proteinExistence type="predicted"/>
<reference evidence="4" key="1">
    <citation type="submission" date="2025-08" db="UniProtKB">
        <authorList>
            <consortium name="RefSeq"/>
        </authorList>
    </citation>
    <scope>IDENTIFICATION</scope>
    <source>
        <tissue evidence="4">Whole Larva</tissue>
    </source>
</reference>
<evidence type="ECO:0000259" key="2">
    <source>
        <dbReference type="PROSITE" id="PS50879"/>
    </source>
</evidence>
<feature type="domain" description="RNase H type-1" evidence="2">
    <location>
        <begin position="124"/>
        <end position="257"/>
    </location>
</feature>
<dbReference type="InterPro" id="IPR036397">
    <property type="entry name" value="RNaseH_sf"/>
</dbReference>
<evidence type="ECO:0000256" key="1">
    <source>
        <dbReference type="SAM" id="MobiDB-lite"/>
    </source>
</evidence>
<gene>
    <name evidence="4" type="primary">LOC108560704</name>
</gene>
<dbReference type="InterPro" id="IPR012337">
    <property type="entry name" value="RNaseH-like_sf"/>
</dbReference>
<sequence length="319" mass="36450">MFSLHQNSSNCRIKKQVIRLNMESYRVNEYKFLSFRRVCAMLAAKGLRATRTEAALVIAGVLPVDLRIKEMAQRFRGRKLSVNDYLKFLESRMQSQQIEGTMSTQDRENPVEIYSLEYQDGEEHAFDTKVYTDGSKCENGVGAAYVLYIGGKEVHHRKMRLANYCTVFQAELLAINKALKHLWENSEFFVECSVVSDSKSALEALSYLEARSSLQVQTWELAQSVMRRVKLSLHWTKAHVGTVGNERADELARQASGANRHNHGIIHFAPVYDYPSQVESSVMDEKSHFVDLQMADDWGQTAPREGSTSTRPRDVWRIS</sequence>
<dbReference type="GeneID" id="108560704"/>
<dbReference type="Pfam" id="PF00075">
    <property type="entry name" value="RNase_H"/>
    <property type="match status" value="1"/>
</dbReference>
<organism evidence="3 4">
    <name type="scientific">Nicrophorus vespilloides</name>
    <name type="common">Boreal carrion beetle</name>
    <dbReference type="NCBI Taxonomy" id="110193"/>
    <lineage>
        <taxon>Eukaryota</taxon>
        <taxon>Metazoa</taxon>
        <taxon>Ecdysozoa</taxon>
        <taxon>Arthropoda</taxon>
        <taxon>Hexapoda</taxon>
        <taxon>Insecta</taxon>
        <taxon>Pterygota</taxon>
        <taxon>Neoptera</taxon>
        <taxon>Endopterygota</taxon>
        <taxon>Coleoptera</taxon>
        <taxon>Polyphaga</taxon>
        <taxon>Staphyliniformia</taxon>
        <taxon>Silphidae</taxon>
        <taxon>Nicrophorinae</taxon>
        <taxon>Nicrophorus</taxon>
    </lineage>
</organism>
<dbReference type="InterPro" id="IPR002156">
    <property type="entry name" value="RNaseH_domain"/>
</dbReference>
<dbReference type="Proteomes" id="UP000695000">
    <property type="component" value="Unplaced"/>
</dbReference>
<dbReference type="PROSITE" id="PS50879">
    <property type="entry name" value="RNASE_H_1"/>
    <property type="match status" value="1"/>
</dbReference>
<evidence type="ECO:0000313" key="3">
    <source>
        <dbReference type="Proteomes" id="UP000695000"/>
    </source>
</evidence>
<dbReference type="SUPFAM" id="SSF53098">
    <property type="entry name" value="Ribonuclease H-like"/>
    <property type="match status" value="1"/>
</dbReference>
<dbReference type="RefSeq" id="XP_017773857.1">
    <property type="nucleotide sequence ID" value="XM_017918368.1"/>
</dbReference>
<evidence type="ECO:0000313" key="4">
    <source>
        <dbReference type="RefSeq" id="XP_017773857.1"/>
    </source>
</evidence>
<dbReference type="Gene3D" id="3.30.420.10">
    <property type="entry name" value="Ribonuclease H-like superfamily/Ribonuclease H"/>
    <property type="match status" value="1"/>
</dbReference>
<protein>
    <submittedName>
        <fullName evidence="4">Uncharacterized protein LOC108560704 isoform X1</fullName>
    </submittedName>
</protein>
<keyword evidence="3" id="KW-1185">Reference proteome</keyword>
<feature type="region of interest" description="Disordered" evidence="1">
    <location>
        <begin position="297"/>
        <end position="319"/>
    </location>
</feature>
<dbReference type="CDD" id="cd09276">
    <property type="entry name" value="Rnase_HI_RT_non_LTR"/>
    <property type="match status" value="1"/>
</dbReference>